<proteinExistence type="predicted"/>
<evidence type="ECO:0000259" key="8">
    <source>
        <dbReference type="PROSITE" id="PS50195"/>
    </source>
</evidence>
<evidence type="ECO:0000256" key="1">
    <source>
        <dbReference type="ARBA" id="ARBA00000822"/>
    </source>
</evidence>
<keyword evidence="4" id="KW-0119">Carbohydrate metabolism</keyword>
<dbReference type="SMART" id="SM00636">
    <property type="entry name" value="Glyco_18"/>
    <property type="match status" value="1"/>
</dbReference>
<keyword evidence="3" id="KW-0146">Chitin degradation</keyword>
<dbReference type="PROSITE" id="PS01095">
    <property type="entry name" value="GH18_1"/>
    <property type="match status" value="1"/>
</dbReference>
<dbReference type="SUPFAM" id="SSF64268">
    <property type="entry name" value="PX domain"/>
    <property type="match status" value="1"/>
</dbReference>
<dbReference type="GO" id="GO:0005576">
    <property type="term" value="C:extracellular region"/>
    <property type="evidence" value="ECO:0007669"/>
    <property type="project" value="TreeGrafter"/>
</dbReference>
<dbReference type="InterPro" id="IPR050314">
    <property type="entry name" value="Glycosyl_Hydrlase_18"/>
</dbReference>
<dbReference type="InterPro" id="IPR036871">
    <property type="entry name" value="PX_dom_sf"/>
</dbReference>
<dbReference type="InterPro" id="IPR011583">
    <property type="entry name" value="Chitinase_II/V-like_cat"/>
</dbReference>
<dbReference type="Proteomes" id="UP000629468">
    <property type="component" value="Unassembled WGS sequence"/>
</dbReference>
<evidence type="ECO:0000256" key="3">
    <source>
        <dbReference type="ARBA" id="ARBA00023024"/>
    </source>
</evidence>
<comment type="catalytic activity">
    <reaction evidence="1">
        <text>Random endo-hydrolysis of N-acetyl-beta-D-glucosaminide (1-&gt;4)-beta-linkages in chitin and chitodextrins.</text>
        <dbReference type="EC" id="3.2.1.14"/>
    </reaction>
</comment>
<dbReference type="SUPFAM" id="SSF51445">
    <property type="entry name" value="(Trans)glycosidases"/>
    <property type="match status" value="1"/>
</dbReference>
<feature type="domain" description="PX" evidence="8">
    <location>
        <begin position="191"/>
        <end position="305"/>
    </location>
</feature>
<name>A0A8H7C032_AGABI</name>
<dbReference type="GO" id="GO:0035091">
    <property type="term" value="F:phosphatidylinositol binding"/>
    <property type="evidence" value="ECO:0007669"/>
    <property type="project" value="InterPro"/>
</dbReference>
<dbReference type="InterPro" id="IPR029070">
    <property type="entry name" value="Chitinase_insertion_sf"/>
</dbReference>
<dbReference type="Gene3D" id="3.30.1520.10">
    <property type="entry name" value="Phox-like domain"/>
    <property type="match status" value="1"/>
</dbReference>
<dbReference type="InterPro" id="IPR017853">
    <property type="entry name" value="GH"/>
</dbReference>
<evidence type="ECO:0000256" key="4">
    <source>
        <dbReference type="ARBA" id="ARBA00023277"/>
    </source>
</evidence>
<evidence type="ECO:0000259" key="9">
    <source>
        <dbReference type="PROSITE" id="PS51910"/>
    </source>
</evidence>
<keyword evidence="6" id="KW-0624">Polysaccharide degradation</keyword>
<dbReference type="Pfam" id="PF21858">
    <property type="entry name" value="DUF6914"/>
    <property type="match status" value="1"/>
</dbReference>
<dbReference type="PROSITE" id="PS50195">
    <property type="entry name" value="PX"/>
    <property type="match status" value="1"/>
</dbReference>
<protein>
    <submittedName>
        <fullName evidence="10">CAZyme family GH18</fullName>
    </submittedName>
</protein>
<feature type="domain" description="GH18" evidence="9">
    <location>
        <begin position="354"/>
        <end position="740"/>
    </location>
</feature>
<evidence type="ECO:0000313" key="10">
    <source>
        <dbReference type="EMBL" id="KAF7760037.1"/>
    </source>
</evidence>
<keyword evidence="5 7" id="KW-0326">Glycosidase</keyword>
<dbReference type="InterPro" id="IPR001579">
    <property type="entry name" value="Glyco_hydro_18_chit_AS"/>
</dbReference>
<dbReference type="InterPro" id="IPR054208">
    <property type="entry name" value="DUF6914"/>
</dbReference>
<dbReference type="PANTHER" id="PTHR11177:SF317">
    <property type="entry name" value="CHITINASE 12-RELATED"/>
    <property type="match status" value="1"/>
</dbReference>
<accession>A0A8H7C032</accession>
<dbReference type="PROSITE" id="PS51910">
    <property type="entry name" value="GH18_2"/>
    <property type="match status" value="1"/>
</dbReference>
<evidence type="ECO:0000256" key="7">
    <source>
        <dbReference type="RuleBase" id="RU000489"/>
    </source>
</evidence>
<dbReference type="Gene3D" id="3.20.20.80">
    <property type="entry name" value="Glycosidases"/>
    <property type="match status" value="1"/>
</dbReference>
<dbReference type="CDD" id="cd06093">
    <property type="entry name" value="PX_domain"/>
    <property type="match status" value="1"/>
</dbReference>
<evidence type="ECO:0000256" key="6">
    <source>
        <dbReference type="ARBA" id="ARBA00023326"/>
    </source>
</evidence>
<dbReference type="Pfam" id="PF00704">
    <property type="entry name" value="Glyco_hydro_18"/>
    <property type="match status" value="1"/>
</dbReference>
<dbReference type="PANTHER" id="PTHR11177">
    <property type="entry name" value="CHITINASE"/>
    <property type="match status" value="1"/>
</dbReference>
<dbReference type="GO" id="GO:0008061">
    <property type="term" value="F:chitin binding"/>
    <property type="evidence" value="ECO:0007669"/>
    <property type="project" value="InterPro"/>
</dbReference>
<dbReference type="SMART" id="SM00312">
    <property type="entry name" value="PX"/>
    <property type="match status" value="1"/>
</dbReference>
<dbReference type="GO" id="GO:0006032">
    <property type="term" value="P:chitin catabolic process"/>
    <property type="evidence" value="ECO:0007669"/>
    <property type="project" value="UniProtKB-KW"/>
</dbReference>
<comment type="caution">
    <text evidence="10">The sequence shown here is derived from an EMBL/GenBank/DDBJ whole genome shotgun (WGS) entry which is preliminary data.</text>
</comment>
<evidence type="ECO:0000256" key="2">
    <source>
        <dbReference type="ARBA" id="ARBA00022801"/>
    </source>
</evidence>
<dbReference type="Pfam" id="PF00787">
    <property type="entry name" value="PX"/>
    <property type="match status" value="1"/>
</dbReference>
<evidence type="ECO:0000313" key="11">
    <source>
        <dbReference type="Proteomes" id="UP000629468"/>
    </source>
</evidence>
<evidence type="ECO:0000256" key="5">
    <source>
        <dbReference type="ARBA" id="ARBA00023295"/>
    </source>
</evidence>
<dbReference type="GO" id="GO:0000272">
    <property type="term" value="P:polysaccharide catabolic process"/>
    <property type="evidence" value="ECO:0007669"/>
    <property type="project" value="UniProtKB-KW"/>
</dbReference>
<organism evidence="10 11">
    <name type="scientific">Agaricus bisporus var. burnettii</name>
    <dbReference type="NCBI Taxonomy" id="192524"/>
    <lineage>
        <taxon>Eukaryota</taxon>
        <taxon>Fungi</taxon>
        <taxon>Dikarya</taxon>
        <taxon>Basidiomycota</taxon>
        <taxon>Agaricomycotina</taxon>
        <taxon>Agaricomycetes</taxon>
        <taxon>Agaricomycetidae</taxon>
        <taxon>Agaricales</taxon>
        <taxon>Agaricineae</taxon>
        <taxon>Agaricaceae</taxon>
        <taxon>Agaricus</taxon>
    </lineage>
</organism>
<sequence>MPSNKDRLYVALFARGGAPKMPGLEDTYHWALIVAPKVEQVDTRGVQYHAKEKILGPSNSQWVFEEIDIPLRAANMLLVRIAIAKIVKLDRVHKVLRSIPIRQGEVGWNCVGWVKEALQLLDVDGEAPLGTRVVEWVKRLYLDSGLNNEEEVILCGTNVSFNRHEALSLVKRRVTEIGACSTAFPLSSNMPIFSAVCITGHTTSSTPHPHVLYNLKVTFDDGTQQNVHRRYSEFVTLHTSLRDPFLLPAKHSLTTNLVPSAWLNDELIAERKEGLETYLHNLLRCYDLHDHPLLVQFLTPGLFYPFGTPQTEPGEPVANMESKSLLSVNVSPDRSHEIYTRSEAGEGLARHSEPLAAAYYPSWAADTLSPEKIAYTKFDIIFFCFITPNGVAGIDWDDGSKNVLRRLVAAARAGTNQTRIAISMGGWAGCHWMSRAMSTASNRAKLCDNIDKIIDEYGLDGIDIDWEYPNDSGAGNPHSPADAANLLSFIKTLRDILGPTRIISAAVTHLPWKGPDGKPLPDVSEFARCMNFVNIMNYDVFIASDKPGPNAPLENGCGSSSQPEASARAAYTQWTNAGMPAWKLLLGLPLYGYVSRSTAKKLSGSSFPNARMPMFPAFPHPHYPYKKPETVTAPAGDLSAMWGQQISFKDLLSYGALVKKSDGTYDGANGYTKAWDDCSDTPFLFNQSRRTVITFDDTYSLMDKAKFARESKMAGCFTWSLDQDDGTALQNVIRVGLGKK</sequence>
<gene>
    <name evidence="10" type="ORF">Agabi119p4_11732</name>
</gene>
<reference evidence="10 11" key="1">
    <citation type="journal article" name="Sci. Rep.">
        <title>Telomere-to-telomere assembled and centromere annotated genomes of the two main subspecies of the button mushroom Agaricus bisporus reveal especially polymorphic chromosome ends.</title>
        <authorList>
            <person name="Sonnenberg A.S.M."/>
            <person name="Sedaghat-Telgerd N."/>
            <person name="Lavrijssen B."/>
            <person name="Ohm R.A."/>
            <person name="Hendrickx P.M."/>
            <person name="Scholtmeijer K."/>
            <person name="Baars J.J.P."/>
            <person name="van Peer A."/>
        </authorList>
    </citation>
    <scope>NUCLEOTIDE SEQUENCE [LARGE SCALE GENOMIC DNA]</scope>
    <source>
        <strain evidence="10 11">H119_p4</strain>
    </source>
</reference>
<dbReference type="Gene3D" id="3.10.50.10">
    <property type="match status" value="1"/>
</dbReference>
<dbReference type="InterPro" id="IPR001683">
    <property type="entry name" value="PX_dom"/>
</dbReference>
<dbReference type="AlphaFoldDB" id="A0A8H7C032"/>
<dbReference type="InterPro" id="IPR001223">
    <property type="entry name" value="Glyco_hydro18_cat"/>
</dbReference>
<dbReference type="GO" id="GO:0008843">
    <property type="term" value="F:endochitinase activity"/>
    <property type="evidence" value="ECO:0007669"/>
    <property type="project" value="UniProtKB-EC"/>
</dbReference>
<keyword evidence="2 7" id="KW-0378">Hydrolase</keyword>
<dbReference type="EMBL" id="JABXXO010000016">
    <property type="protein sequence ID" value="KAF7760037.1"/>
    <property type="molecule type" value="Genomic_DNA"/>
</dbReference>